<reference evidence="8" key="2">
    <citation type="submission" date="2020-03" db="EMBL/GenBank/DDBJ databases">
        <authorList>
            <person name="Fu F.-F."/>
            <person name="Chen J."/>
        </authorList>
    </citation>
    <scope>NUCLEOTIDE SEQUENCE</scope>
    <source>
        <strain evidence="8">Lc1</strain>
    </source>
</reference>
<proteinExistence type="inferred from homology"/>
<protein>
    <recommendedName>
        <fullName evidence="4">nitrilase</fullName>
        <ecNumber evidence="4">3.5.5.1</ecNumber>
    </recommendedName>
</protein>
<dbReference type="PANTHER" id="PTHR46044">
    <property type="entry name" value="NITRILASE"/>
    <property type="match status" value="1"/>
</dbReference>
<feature type="domain" description="CN hydrolase" evidence="7">
    <location>
        <begin position="41"/>
        <end position="314"/>
    </location>
</feature>
<feature type="region of interest" description="Disordered" evidence="6">
    <location>
        <begin position="1"/>
        <end position="24"/>
    </location>
</feature>
<feature type="non-terminal residue" evidence="8">
    <location>
        <position position="1"/>
    </location>
</feature>
<dbReference type="EC" id="3.5.5.1" evidence="4"/>
<dbReference type="Gene3D" id="3.60.110.10">
    <property type="entry name" value="Carbon-nitrogen hydrolase"/>
    <property type="match status" value="1"/>
</dbReference>
<sequence length="367" mass="40021">RGTKESSMLGQIQNTPDFQLNSSNIPSFTSQTPINMTVRTVKVACTQAEPAWVDLPAAVEKTCKLITEAASNGAQLIAFPECWIPGYPCWIWSRLIDFDLNVKYIKNSLAVDSPEMGTIQACAKANNIAVSLGFSENDNNSLFIAQALIGQDGEIKVHRRKMKPTHMERTIFGDASGHCLKSVGELPFARVGSLACWEHIQPLLKYNTIAQKEEIHVAAWPSVTPHGGGPDMWSMSAEGCQTLSRTYAIESNAFVLHSTALITEKGVAAHGSAQGAIMNSPGGGTSAIFGPDGRRLTEPVDDTTETILYADLDMDMIHRTKMFADCTGHYSRPDLLRLSVDKEIKVVLRLHSDADKDSKSEESVVVL</sequence>
<dbReference type="CDD" id="cd07564">
    <property type="entry name" value="nitrilases_CHs"/>
    <property type="match status" value="1"/>
</dbReference>
<dbReference type="RefSeq" id="XP_045269180.1">
    <property type="nucleotide sequence ID" value="XM_045402562.1"/>
</dbReference>
<dbReference type="FunFam" id="3.60.110.10:FF:000011">
    <property type="entry name" value="Cyanide hydratase"/>
    <property type="match status" value="1"/>
</dbReference>
<dbReference type="GO" id="GO:0016836">
    <property type="term" value="F:hydro-lyase activity"/>
    <property type="evidence" value="ECO:0007669"/>
    <property type="project" value="UniProtKB-ARBA"/>
</dbReference>
<dbReference type="Proteomes" id="UP000613401">
    <property type="component" value="Unassembled WGS sequence"/>
</dbReference>
<reference evidence="8" key="1">
    <citation type="journal article" date="2020" name="Phytopathology">
        <title>Genome sequence and comparative analysis of Colletotrichum gloeosporioides isolated from Liriodendron leaves.</title>
        <authorList>
            <person name="Fu F.F."/>
            <person name="Hao Z."/>
            <person name="Wang P."/>
            <person name="Lu Y."/>
            <person name="Xue L.J."/>
            <person name="Wei G."/>
            <person name="Tian Y."/>
            <person name="Baishi H."/>
            <person name="Xu H."/>
            <person name="Shi J."/>
            <person name="Cheng T."/>
            <person name="Wang G."/>
            <person name="Yi Y."/>
            <person name="Chen J."/>
        </authorList>
    </citation>
    <scope>NUCLEOTIDE SEQUENCE</scope>
    <source>
        <strain evidence="8">Lc1</strain>
    </source>
</reference>
<accession>A0A8H4FPX4</accession>
<evidence type="ECO:0000256" key="5">
    <source>
        <dbReference type="PROSITE-ProRule" id="PRU10139"/>
    </source>
</evidence>
<comment type="caution">
    <text evidence="8">The sequence shown here is derived from an EMBL/GenBank/DDBJ whole genome shotgun (WGS) entry which is preliminary data.</text>
</comment>
<gene>
    <name evidence="8" type="ORF">GCG54_00002470</name>
</gene>
<dbReference type="InterPro" id="IPR003010">
    <property type="entry name" value="C-N_Hydrolase"/>
</dbReference>
<evidence type="ECO:0000313" key="9">
    <source>
        <dbReference type="Proteomes" id="UP000613401"/>
    </source>
</evidence>
<keyword evidence="2" id="KW-0378">Hydrolase</keyword>
<feature type="active site" description="Proton acceptor" evidence="5">
    <location>
        <position position="81"/>
    </location>
</feature>
<keyword evidence="9" id="KW-1185">Reference proteome</keyword>
<dbReference type="SUPFAM" id="SSF56317">
    <property type="entry name" value="Carbon-nitrogen hydrolase"/>
    <property type="match status" value="1"/>
</dbReference>
<dbReference type="InterPro" id="IPR044149">
    <property type="entry name" value="Nitrilases_CHs"/>
</dbReference>
<name>A0A8H4FPX4_COLGL</name>
<dbReference type="PANTHER" id="PTHR46044:SF14">
    <property type="entry name" value="ARYLACETONITRILASE"/>
    <property type="match status" value="1"/>
</dbReference>
<dbReference type="InterPro" id="IPR036526">
    <property type="entry name" value="C-N_Hydrolase_sf"/>
</dbReference>
<evidence type="ECO:0000256" key="2">
    <source>
        <dbReference type="ARBA" id="ARBA00022801"/>
    </source>
</evidence>
<evidence type="ECO:0000256" key="6">
    <source>
        <dbReference type="SAM" id="MobiDB-lite"/>
    </source>
</evidence>
<dbReference type="GeneID" id="69009632"/>
<dbReference type="AlphaFoldDB" id="A0A8H4FPX4"/>
<dbReference type="InterPro" id="IPR000132">
    <property type="entry name" value="Nitrilase/CN_hydratase_CS"/>
</dbReference>
<dbReference type="PROSITE" id="PS00920">
    <property type="entry name" value="NITRIL_CHT_1"/>
    <property type="match status" value="1"/>
</dbReference>
<evidence type="ECO:0000256" key="3">
    <source>
        <dbReference type="ARBA" id="ARBA00036406"/>
    </source>
</evidence>
<organism evidence="8 9">
    <name type="scientific">Colletotrichum gloeosporioides</name>
    <name type="common">Anthracnose fungus</name>
    <name type="synonym">Glomerella cingulata</name>
    <dbReference type="NCBI Taxonomy" id="474922"/>
    <lineage>
        <taxon>Eukaryota</taxon>
        <taxon>Fungi</taxon>
        <taxon>Dikarya</taxon>
        <taxon>Ascomycota</taxon>
        <taxon>Pezizomycotina</taxon>
        <taxon>Sordariomycetes</taxon>
        <taxon>Hypocreomycetidae</taxon>
        <taxon>Glomerellales</taxon>
        <taxon>Glomerellaceae</taxon>
        <taxon>Colletotrichum</taxon>
        <taxon>Colletotrichum gloeosporioides species complex</taxon>
    </lineage>
</organism>
<dbReference type="EMBL" id="WVTB01000013">
    <property type="protein sequence ID" value="KAF3810021.1"/>
    <property type="molecule type" value="Genomic_DNA"/>
</dbReference>
<evidence type="ECO:0000256" key="4">
    <source>
        <dbReference type="ARBA" id="ARBA00039045"/>
    </source>
</evidence>
<comment type="catalytic activity">
    <reaction evidence="3">
        <text>a nitrile + 2 H2O = a carboxylate + NH4(+)</text>
        <dbReference type="Rhea" id="RHEA:21724"/>
        <dbReference type="ChEBI" id="CHEBI:15377"/>
        <dbReference type="ChEBI" id="CHEBI:18379"/>
        <dbReference type="ChEBI" id="CHEBI:28938"/>
        <dbReference type="ChEBI" id="CHEBI:29067"/>
        <dbReference type="EC" id="3.5.5.1"/>
    </reaction>
</comment>
<dbReference type="Pfam" id="PF00795">
    <property type="entry name" value="CN_hydrolase"/>
    <property type="match status" value="1"/>
</dbReference>
<evidence type="ECO:0000313" key="8">
    <source>
        <dbReference type="EMBL" id="KAF3810021.1"/>
    </source>
</evidence>
<dbReference type="PROSITE" id="PS50263">
    <property type="entry name" value="CN_HYDROLASE"/>
    <property type="match status" value="1"/>
</dbReference>
<comment type="similarity">
    <text evidence="1">Belongs to the carbon-nitrogen hydrolase superfamily. Nitrilase family.</text>
</comment>
<dbReference type="GO" id="GO:0000257">
    <property type="term" value="F:nitrilase activity"/>
    <property type="evidence" value="ECO:0007669"/>
    <property type="project" value="UniProtKB-EC"/>
</dbReference>
<evidence type="ECO:0000259" key="7">
    <source>
        <dbReference type="PROSITE" id="PS50263"/>
    </source>
</evidence>
<evidence type="ECO:0000256" key="1">
    <source>
        <dbReference type="ARBA" id="ARBA00008129"/>
    </source>
</evidence>